<protein>
    <submittedName>
        <fullName evidence="1">Uncharacterized protein</fullName>
    </submittedName>
</protein>
<comment type="caution">
    <text evidence="1">The sequence shown here is derived from an EMBL/GenBank/DDBJ whole genome shotgun (WGS) entry which is preliminary data.</text>
</comment>
<dbReference type="EMBL" id="CAJOAZ010030754">
    <property type="protein sequence ID" value="CAF4435381.1"/>
    <property type="molecule type" value="Genomic_DNA"/>
</dbReference>
<sequence>EARAHEALRQISNKSLETIQTEELAIQALHRLYNSAQEFDISITVERVLPEIANPIWPRTSTSAASSAASNILLVTQKKGQK</sequence>
<feature type="non-terminal residue" evidence="1">
    <location>
        <position position="1"/>
    </location>
</feature>
<reference evidence="1" key="1">
    <citation type="submission" date="2021-02" db="EMBL/GenBank/DDBJ databases">
        <authorList>
            <person name="Nowell W R."/>
        </authorList>
    </citation>
    <scope>NUCLEOTIDE SEQUENCE</scope>
</reference>
<evidence type="ECO:0000313" key="1">
    <source>
        <dbReference type="EMBL" id="CAF4435381.1"/>
    </source>
</evidence>
<dbReference type="Proteomes" id="UP000663844">
    <property type="component" value="Unassembled WGS sequence"/>
</dbReference>
<gene>
    <name evidence="1" type="ORF">OXD698_LOCUS53490</name>
</gene>
<name>A0A820R4W1_9BILA</name>
<proteinExistence type="predicted"/>
<dbReference type="AlphaFoldDB" id="A0A820R4W1"/>
<organism evidence="1 2">
    <name type="scientific">Adineta steineri</name>
    <dbReference type="NCBI Taxonomy" id="433720"/>
    <lineage>
        <taxon>Eukaryota</taxon>
        <taxon>Metazoa</taxon>
        <taxon>Spiralia</taxon>
        <taxon>Gnathifera</taxon>
        <taxon>Rotifera</taxon>
        <taxon>Eurotatoria</taxon>
        <taxon>Bdelloidea</taxon>
        <taxon>Adinetida</taxon>
        <taxon>Adinetidae</taxon>
        <taxon>Adineta</taxon>
    </lineage>
</organism>
<evidence type="ECO:0000313" key="2">
    <source>
        <dbReference type="Proteomes" id="UP000663844"/>
    </source>
</evidence>
<accession>A0A820R4W1</accession>